<dbReference type="Gene3D" id="1.25.40.390">
    <property type="match status" value="1"/>
</dbReference>
<protein>
    <submittedName>
        <fullName evidence="1">SusD/RagB family nutrient-binding outer membrane lipoprotein</fullName>
    </submittedName>
</protein>
<sequence length="539" mass="58479">MKFRHIPAALAISSLLLTTTGCKDFFAVNVDPINPTQARLADLLPVTQAAMATYFGMGTNGFGPGTSTLVSQYASGRDVGSFTPDGSSFSNQWDGTYTSLLSNNEQIIKQGTASGSWAYVGVAQLQKAYAFSIMVDLFGSIPYSQALQGAAIQAPRFDRDADIYLGSSDVQSLFSLIDEGLANLDKTSPALGAEDLIYNGNLTSWRRFGRTLKLKLYNQIRKSNDSRVGDLATKVRTVLGQELMMSNADDFQFRYYESTNPDNRNLGYTADYATPSRENFISPYFYRLMRGPGSPATTEPDANYVDPRVPYYFYNQKAGTSPEQVPLQYNSFITVPLGSTSTAANSTNSNIRTLPGLYPVGGKFDTNSGGAATASTGKGAAPQRFLTYASRMFTEAEARLMILNDDAAAATAFRTGVEAAYNKVNTIAAADMSPTIPAATIAARVADAVAAYNNASGNEAKLRVIMKEKYVAGFGFGPDVYTDYRRTGYPVIKLPGTELNTQLAGPYPRILPYYQDDLTTNPNAPAQHNVGTDRVFWDR</sequence>
<dbReference type="InterPro" id="IPR041662">
    <property type="entry name" value="SusD-like_2"/>
</dbReference>
<comment type="caution">
    <text evidence="1">The sequence shown here is derived from an EMBL/GenBank/DDBJ whole genome shotgun (WGS) entry which is preliminary data.</text>
</comment>
<gene>
    <name evidence="1" type="ORF">GCM10023185_01120</name>
</gene>
<name>A0ABP8HX55_9BACT</name>
<accession>A0ABP8HX55</accession>
<dbReference type="Proteomes" id="UP001501153">
    <property type="component" value="Unassembled WGS sequence"/>
</dbReference>
<organism evidence="1 2">
    <name type="scientific">Hymenobacter saemangeumensis</name>
    <dbReference type="NCBI Taxonomy" id="1084522"/>
    <lineage>
        <taxon>Bacteria</taxon>
        <taxon>Pseudomonadati</taxon>
        <taxon>Bacteroidota</taxon>
        <taxon>Cytophagia</taxon>
        <taxon>Cytophagales</taxon>
        <taxon>Hymenobacteraceae</taxon>
        <taxon>Hymenobacter</taxon>
    </lineage>
</organism>
<dbReference type="SUPFAM" id="SSF48452">
    <property type="entry name" value="TPR-like"/>
    <property type="match status" value="1"/>
</dbReference>
<dbReference type="RefSeq" id="WP_345232822.1">
    <property type="nucleotide sequence ID" value="NZ_BAABGZ010000006.1"/>
</dbReference>
<dbReference type="Pfam" id="PF12771">
    <property type="entry name" value="SusD-like_2"/>
    <property type="match status" value="1"/>
</dbReference>
<keyword evidence="1" id="KW-0808">Transferase</keyword>
<dbReference type="InterPro" id="IPR011990">
    <property type="entry name" value="TPR-like_helical_dom_sf"/>
</dbReference>
<dbReference type="GO" id="GO:0008483">
    <property type="term" value="F:transaminase activity"/>
    <property type="evidence" value="ECO:0007669"/>
    <property type="project" value="UniProtKB-KW"/>
</dbReference>
<keyword evidence="1" id="KW-0449">Lipoprotein</keyword>
<dbReference type="PROSITE" id="PS51257">
    <property type="entry name" value="PROKAR_LIPOPROTEIN"/>
    <property type="match status" value="1"/>
</dbReference>
<keyword evidence="2" id="KW-1185">Reference proteome</keyword>
<evidence type="ECO:0000313" key="1">
    <source>
        <dbReference type="EMBL" id="GAA4346638.1"/>
    </source>
</evidence>
<dbReference type="EMBL" id="BAABGZ010000006">
    <property type="protein sequence ID" value="GAA4346638.1"/>
    <property type="molecule type" value="Genomic_DNA"/>
</dbReference>
<keyword evidence="1" id="KW-0032">Aminotransferase</keyword>
<evidence type="ECO:0000313" key="2">
    <source>
        <dbReference type="Proteomes" id="UP001501153"/>
    </source>
</evidence>
<reference evidence="2" key="1">
    <citation type="journal article" date="2019" name="Int. J. Syst. Evol. Microbiol.">
        <title>The Global Catalogue of Microorganisms (GCM) 10K type strain sequencing project: providing services to taxonomists for standard genome sequencing and annotation.</title>
        <authorList>
            <consortium name="The Broad Institute Genomics Platform"/>
            <consortium name="The Broad Institute Genome Sequencing Center for Infectious Disease"/>
            <person name="Wu L."/>
            <person name="Ma J."/>
        </authorList>
    </citation>
    <scope>NUCLEOTIDE SEQUENCE [LARGE SCALE GENOMIC DNA]</scope>
    <source>
        <strain evidence="2">JCM 17923</strain>
    </source>
</reference>
<proteinExistence type="predicted"/>